<name>A0AB39SX21_9ACTN</name>
<dbReference type="RefSeq" id="WP_369144490.1">
    <property type="nucleotide sequence ID" value="NZ_CP163444.1"/>
</dbReference>
<dbReference type="EMBL" id="CP163444">
    <property type="protein sequence ID" value="XDQ71818.1"/>
    <property type="molecule type" value="Genomic_DNA"/>
</dbReference>
<evidence type="ECO:0000313" key="1">
    <source>
        <dbReference type="EMBL" id="XDQ71818.1"/>
    </source>
</evidence>
<protein>
    <submittedName>
        <fullName evidence="1">Uncharacterized protein</fullName>
    </submittedName>
</protein>
<accession>A0AB39SX21</accession>
<organism evidence="1">
    <name type="scientific">Streptomyces sp. R44</name>
    <dbReference type="NCBI Taxonomy" id="3238633"/>
    <lineage>
        <taxon>Bacteria</taxon>
        <taxon>Bacillati</taxon>
        <taxon>Actinomycetota</taxon>
        <taxon>Actinomycetes</taxon>
        <taxon>Kitasatosporales</taxon>
        <taxon>Streptomycetaceae</taxon>
        <taxon>Streptomyces</taxon>
    </lineage>
</organism>
<dbReference type="AlphaFoldDB" id="A0AB39SX21"/>
<proteinExistence type="predicted"/>
<gene>
    <name evidence="1" type="ORF">AB5J54_15400</name>
</gene>
<sequence length="65" mass="7139">MHADIHLQLHALTAAELRREAAAVRPSATPRVPALRTLRARLGWTLVEWGLRMATPAHRPATLAA</sequence>
<reference evidence="1" key="1">
    <citation type="submission" date="2024-07" db="EMBL/GenBank/DDBJ databases">
        <authorList>
            <person name="Yu S.T."/>
        </authorList>
    </citation>
    <scope>NUCLEOTIDE SEQUENCE</scope>
    <source>
        <strain evidence="1">R44</strain>
    </source>
</reference>